<dbReference type="SMART" id="SM00220">
    <property type="entry name" value="S_TKc"/>
    <property type="match status" value="1"/>
</dbReference>
<keyword evidence="12 20" id="KW-0472">Membrane</keyword>
<dbReference type="GO" id="GO:0016020">
    <property type="term" value="C:membrane"/>
    <property type="evidence" value="ECO:0007669"/>
    <property type="project" value="UniProtKB-SubCell"/>
</dbReference>
<evidence type="ECO:0000256" key="3">
    <source>
        <dbReference type="ARBA" id="ARBA00022536"/>
    </source>
</evidence>
<dbReference type="EC" id="2.7.11.1" evidence="18"/>
<feature type="chain" id="PRO_5015593777" description="Receptor-like serine/threonine-protein kinase" evidence="21">
    <location>
        <begin position="20"/>
        <end position="787"/>
    </location>
</feature>
<dbReference type="SMART" id="SM00108">
    <property type="entry name" value="B_lectin"/>
    <property type="match status" value="1"/>
</dbReference>
<feature type="transmembrane region" description="Helical" evidence="20">
    <location>
        <begin position="441"/>
        <end position="467"/>
    </location>
</feature>
<evidence type="ECO:0000256" key="20">
    <source>
        <dbReference type="SAM" id="Phobius"/>
    </source>
</evidence>
<dbReference type="Gene3D" id="2.90.10.10">
    <property type="entry name" value="Bulb-type lectin domain"/>
    <property type="match status" value="2"/>
</dbReference>
<evidence type="ECO:0000256" key="16">
    <source>
        <dbReference type="ARBA" id="ARBA00047899"/>
    </source>
</evidence>
<dbReference type="InterPro" id="IPR017441">
    <property type="entry name" value="Protein_kinase_ATP_BS"/>
</dbReference>
<dbReference type="Pfam" id="PF01453">
    <property type="entry name" value="B_lectin"/>
    <property type="match status" value="1"/>
</dbReference>
<dbReference type="PANTHER" id="PTHR47976:SF27">
    <property type="entry name" value="RECEPTOR-LIKE SERINE_THREONINE-PROTEIN KINASE"/>
    <property type="match status" value="1"/>
</dbReference>
<evidence type="ECO:0000256" key="13">
    <source>
        <dbReference type="ARBA" id="ARBA00023157"/>
    </source>
</evidence>
<feature type="domain" description="Protein kinase" evidence="22">
    <location>
        <begin position="504"/>
        <end position="775"/>
    </location>
</feature>
<evidence type="ECO:0000256" key="2">
    <source>
        <dbReference type="ARBA" id="ARBA00022527"/>
    </source>
</evidence>
<dbReference type="FunFam" id="1.10.510.10:FF:000237">
    <property type="entry name" value="G-type lectin S-receptor-like serine/threonine-protein kinase"/>
    <property type="match status" value="1"/>
</dbReference>
<protein>
    <recommendedName>
        <fullName evidence="18">Receptor-like serine/threonine-protein kinase</fullName>
        <ecNumber evidence="18">2.7.11.1</ecNumber>
    </recommendedName>
</protein>
<dbReference type="SUPFAM" id="SSF51110">
    <property type="entry name" value="alpha-D-mannose-specific plant lectins"/>
    <property type="match status" value="1"/>
</dbReference>
<dbReference type="FunFam" id="3.30.200.20:FF:000059">
    <property type="entry name" value="S-receptor-like serine/threonine-protein kinase"/>
    <property type="match status" value="1"/>
</dbReference>
<evidence type="ECO:0000256" key="8">
    <source>
        <dbReference type="ARBA" id="ARBA00022741"/>
    </source>
</evidence>
<evidence type="ECO:0000256" key="14">
    <source>
        <dbReference type="ARBA" id="ARBA00023170"/>
    </source>
</evidence>
<evidence type="ECO:0000256" key="4">
    <source>
        <dbReference type="ARBA" id="ARBA00022679"/>
    </source>
</evidence>
<proteinExistence type="inferred from homology"/>
<dbReference type="GO" id="GO:0048544">
    <property type="term" value="P:recognition of pollen"/>
    <property type="evidence" value="ECO:0007669"/>
    <property type="project" value="InterPro"/>
</dbReference>
<dbReference type="PANTHER" id="PTHR47976">
    <property type="entry name" value="G-TYPE LECTIN S-RECEPTOR-LIKE SERINE/THREONINE-PROTEIN KINASE SD2-5"/>
    <property type="match status" value="1"/>
</dbReference>
<dbReference type="GO" id="GO:0106310">
    <property type="term" value="F:protein serine kinase activity"/>
    <property type="evidence" value="ECO:0007669"/>
    <property type="project" value="RHEA"/>
</dbReference>
<evidence type="ECO:0000256" key="12">
    <source>
        <dbReference type="ARBA" id="ARBA00023136"/>
    </source>
</evidence>
<keyword evidence="4 18" id="KW-0808">Transferase</keyword>
<dbReference type="GO" id="GO:0030246">
    <property type="term" value="F:carbohydrate binding"/>
    <property type="evidence" value="ECO:0007669"/>
    <property type="project" value="UniProtKB-KW"/>
</dbReference>
<accession>A0A2U1PYJ9</accession>
<evidence type="ECO:0000259" key="22">
    <source>
        <dbReference type="PROSITE" id="PS50011"/>
    </source>
</evidence>
<evidence type="ECO:0000313" key="25">
    <source>
        <dbReference type="Proteomes" id="UP000245207"/>
    </source>
</evidence>
<evidence type="ECO:0000256" key="10">
    <source>
        <dbReference type="ARBA" id="ARBA00022840"/>
    </source>
</evidence>
<evidence type="ECO:0000256" key="18">
    <source>
        <dbReference type="PIRNR" id="PIRNR000641"/>
    </source>
</evidence>
<dbReference type="InterPro" id="IPR001480">
    <property type="entry name" value="Bulb-type_lectin_dom"/>
</dbReference>
<dbReference type="PIRSF" id="PIRSF000641">
    <property type="entry name" value="SRK"/>
    <property type="match status" value="1"/>
</dbReference>
<comment type="similarity">
    <text evidence="18">Belongs to the protein kinase superfamily. Ser/Thr protein kinase family.</text>
</comment>
<evidence type="ECO:0000256" key="19">
    <source>
        <dbReference type="PROSITE-ProRule" id="PRU10141"/>
    </source>
</evidence>
<dbReference type="PROSITE" id="PS00107">
    <property type="entry name" value="PROTEIN_KINASE_ATP"/>
    <property type="match status" value="1"/>
</dbReference>
<dbReference type="InterPro" id="IPR011009">
    <property type="entry name" value="Kinase-like_dom_sf"/>
</dbReference>
<evidence type="ECO:0000256" key="6">
    <source>
        <dbReference type="ARBA" id="ARBA00022729"/>
    </source>
</evidence>
<dbReference type="AlphaFoldDB" id="A0A2U1PYJ9"/>
<dbReference type="Gene3D" id="3.30.200.20">
    <property type="entry name" value="Phosphorylase Kinase, domain 1"/>
    <property type="match status" value="1"/>
</dbReference>
<dbReference type="InterPro" id="IPR051343">
    <property type="entry name" value="G-type_lectin_kinases/EP1-like"/>
</dbReference>
<dbReference type="FunFam" id="2.90.10.10:FF:000026">
    <property type="entry name" value="Serine/threonine-protein kinase"/>
    <property type="match status" value="1"/>
</dbReference>
<evidence type="ECO:0000256" key="1">
    <source>
        <dbReference type="ARBA" id="ARBA00004479"/>
    </source>
</evidence>
<comment type="subcellular location">
    <subcellularLocation>
        <location evidence="1">Membrane</location>
        <topology evidence="1">Single-pass type I membrane protein</topology>
    </subcellularLocation>
</comment>
<keyword evidence="5 20" id="KW-0812">Transmembrane</keyword>
<comment type="catalytic activity">
    <reaction evidence="16 18">
        <text>L-threonyl-[protein] + ATP = O-phospho-L-threonyl-[protein] + ADP + H(+)</text>
        <dbReference type="Rhea" id="RHEA:46608"/>
        <dbReference type="Rhea" id="RHEA-COMP:11060"/>
        <dbReference type="Rhea" id="RHEA-COMP:11605"/>
        <dbReference type="ChEBI" id="CHEBI:15378"/>
        <dbReference type="ChEBI" id="CHEBI:30013"/>
        <dbReference type="ChEBI" id="CHEBI:30616"/>
        <dbReference type="ChEBI" id="CHEBI:61977"/>
        <dbReference type="ChEBI" id="CHEBI:456216"/>
        <dbReference type="EC" id="2.7.11.1"/>
    </reaction>
</comment>
<feature type="domain" description="Bulb-type lectin" evidence="23">
    <location>
        <begin position="22"/>
        <end position="141"/>
    </location>
</feature>
<dbReference type="Pfam" id="PF00069">
    <property type="entry name" value="Pkinase"/>
    <property type="match status" value="1"/>
</dbReference>
<reference evidence="24 25" key="1">
    <citation type="journal article" date="2018" name="Mol. Plant">
        <title>The genome of Artemisia annua provides insight into the evolution of Asteraceae family and artemisinin biosynthesis.</title>
        <authorList>
            <person name="Shen Q."/>
            <person name="Zhang L."/>
            <person name="Liao Z."/>
            <person name="Wang S."/>
            <person name="Yan T."/>
            <person name="Shi P."/>
            <person name="Liu M."/>
            <person name="Fu X."/>
            <person name="Pan Q."/>
            <person name="Wang Y."/>
            <person name="Lv Z."/>
            <person name="Lu X."/>
            <person name="Zhang F."/>
            <person name="Jiang W."/>
            <person name="Ma Y."/>
            <person name="Chen M."/>
            <person name="Hao X."/>
            <person name="Li L."/>
            <person name="Tang Y."/>
            <person name="Lv G."/>
            <person name="Zhou Y."/>
            <person name="Sun X."/>
            <person name="Brodelius P.E."/>
            <person name="Rose J.K.C."/>
            <person name="Tang K."/>
        </authorList>
    </citation>
    <scope>NUCLEOTIDE SEQUENCE [LARGE SCALE GENOMIC DNA]</scope>
    <source>
        <strain evidence="25">cv. Huhao1</strain>
        <tissue evidence="24">Leaf</tissue>
    </source>
</reference>
<comment type="catalytic activity">
    <reaction evidence="17 18">
        <text>L-seryl-[protein] + ATP = O-phospho-L-seryl-[protein] + ADP + H(+)</text>
        <dbReference type="Rhea" id="RHEA:17989"/>
        <dbReference type="Rhea" id="RHEA-COMP:9863"/>
        <dbReference type="Rhea" id="RHEA-COMP:11604"/>
        <dbReference type="ChEBI" id="CHEBI:15378"/>
        <dbReference type="ChEBI" id="CHEBI:29999"/>
        <dbReference type="ChEBI" id="CHEBI:30616"/>
        <dbReference type="ChEBI" id="CHEBI:83421"/>
        <dbReference type="ChEBI" id="CHEBI:456216"/>
        <dbReference type="EC" id="2.7.11.1"/>
    </reaction>
</comment>
<evidence type="ECO:0000256" key="17">
    <source>
        <dbReference type="ARBA" id="ARBA00048679"/>
    </source>
</evidence>
<evidence type="ECO:0000256" key="7">
    <source>
        <dbReference type="ARBA" id="ARBA00022734"/>
    </source>
</evidence>
<keyword evidence="9 18" id="KW-0418">Kinase</keyword>
<dbReference type="InterPro" id="IPR008271">
    <property type="entry name" value="Ser/Thr_kinase_AS"/>
</dbReference>
<gene>
    <name evidence="24" type="ORF">CTI12_AA097090</name>
</gene>
<evidence type="ECO:0000259" key="23">
    <source>
        <dbReference type="PROSITE" id="PS50927"/>
    </source>
</evidence>
<dbReference type="OrthoDB" id="1668230at2759"/>
<dbReference type="STRING" id="35608.A0A2U1PYJ9"/>
<name>A0A2U1PYJ9_ARTAN</name>
<dbReference type="InterPro" id="IPR000858">
    <property type="entry name" value="S_locus_glycoprot_dom"/>
</dbReference>
<keyword evidence="11 20" id="KW-1133">Transmembrane helix</keyword>
<keyword evidence="14" id="KW-0675">Receptor</keyword>
<feature type="binding site" evidence="19">
    <location>
        <position position="533"/>
    </location>
    <ligand>
        <name>ATP</name>
        <dbReference type="ChEBI" id="CHEBI:30616"/>
    </ligand>
</feature>
<sequence>MMALFLLSFLMFFLARANGGSDHLIGFGSTLVAGAQSPDAWYSTSNLFAFGFYPQGTGYVVAIWLVISEEKTVVWTADRNHPPVSPNATLKLTRKGEFVLSCEDGVANKTIAVNVSFAVMKNNGNFILFNDSMDVVWQSFDYPTDSLLQGQSLLAGCQLVSSVSKTNYSSGRFRIKMQMDGNLVMYPVNTEEVRINSYSASDTNIPGISNNYLYLGHTGLMLINGSNISDTIKNLYTYPAYPVLYRATLGEDGIFRLYFYNHTNSPPSIVWKTPDHPCDVKNFCGFNSYCTMDDERPYCVCLPGSDFINLDQKYSGCERNFTKAWCKSGKENVTYYNMVAKEQLVWDDHPFDRASIDNKDDCSNSCLEDCDCDAALLKDGFCDKHKYPLRYIKRASDDMESTGFFKKGNVSLDIYGNKSLNASSPEAPQRVMVVTTSKKTWVLILIISIGFSIYLCISLSLSGFYIFKYRLLKYKRLLESRTLGLAEDLILRSYTYNDLKRATSGFKQELGRGSFGTVYKGSLYKGKKSIAVKRLEKVVDEGEKEFRAEMQVIGKTHHKNLVRLLGYCAEGKSERLLVYEYMSNGTLADRLFKSERLPDWSERVQIALDVARGILYLHEECETPIIHCDIKPQNILMDDFWTAKISDFGLAKLLNPEQTKTFTMVRGTRGYLAPEWQKNNPISVKVDIFSYGIVLLEIICCRRNMEYQVSNTEEIVLSTWVYNCFERGQLNLLVNHEEAEKETLERLVKVGLWCIQDEPALRPSMKCVLLMLEGITDIATPPCPTSS</sequence>
<keyword evidence="8 18" id="KW-0547">Nucleotide-binding</keyword>
<dbReference type="SUPFAM" id="SSF56112">
    <property type="entry name" value="Protein kinase-like (PK-like)"/>
    <property type="match status" value="1"/>
</dbReference>
<dbReference type="PROSITE" id="PS50927">
    <property type="entry name" value="BULB_LECTIN"/>
    <property type="match status" value="1"/>
</dbReference>
<dbReference type="PROSITE" id="PS50011">
    <property type="entry name" value="PROTEIN_KINASE_DOM"/>
    <property type="match status" value="1"/>
</dbReference>
<dbReference type="InterPro" id="IPR024171">
    <property type="entry name" value="SRK-like_kinase"/>
</dbReference>
<keyword evidence="10 18" id="KW-0067">ATP-binding</keyword>
<evidence type="ECO:0000256" key="21">
    <source>
        <dbReference type="SAM" id="SignalP"/>
    </source>
</evidence>
<dbReference type="GO" id="GO:0004674">
    <property type="term" value="F:protein serine/threonine kinase activity"/>
    <property type="evidence" value="ECO:0007669"/>
    <property type="project" value="UniProtKB-KW"/>
</dbReference>
<dbReference type="PROSITE" id="PS00108">
    <property type="entry name" value="PROTEIN_KINASE_ST"/>
    <property type="match status" value="1"/>
</dbReference>
<dbReference type="Gene3D" id="1.10.510.10">
    <property type="entry name" value="Transferase(Phosphotransferase) domain 1"/>
    <property type="match status" value="1"/>
</dbReference>
<feature type="signal peptide" evidence="21">
    <location>
        <begin position="1"/>
        <end position="19"/>
    </location>
</feature>
<evidence type="ECO:0000256" key="11">
    <source>
        <dbReference type="ARBA" id="ARBA00022989"/>
    </source>
</evidence>
<keyword evidence="13" id="KW-1015">Disulfide bond</keyword>
<dbReference type="Pfam" id="PF00954">
    <property type="entry name" value="S_locus_glycop"/>
    <property type="match status" value="1"/>
</dbReference>
<dbReference type="GO" id="GO:0005524">
    <property type="term" value="F:ATP binding"/>
    <property type="evidence" value="ECO:0007669"/>
    <property type="project" value="UniProtKB-UniRule"/>
</dbReference>
<keyword evidence="25" id="KW-1185">Reference proteome</keyword>
<keyword evidence="6 21" id="KW-0732">Signal</keyword>
<evidence type="ECO:0000256" key="9">
    <source>
        <dbReference type="ARBA" id="ARBA00022777"/>
    </source>
</evidence>
<dbReference type="CDD" id="cd14066">
    <property type="entry name" value="STKc_IRAK"/>
    <property type="match status" value="1"/>
</dbReference>
<organism evidence="24 25">
    <name type="scientific">Artemisia annua</name>
    <name type="common">Sweet wormwood</name>
    <dbReference type="NCBI Taxonomy" id="35608"/>
    <lineage>
        <taxon>Eukaryota</taxon>
        <taxon>Viridiplantae</taxon>
        <taxon>Streptophyta</taxon>
        <taxon>Embryophyta</taxon>
        <taxon>Tracheophyta</taxon>
        <taxon>Spermatophyta</taxon>
        <taxon>Magnoliopsida</taxon>
        <taxon>eudicotyledons</taxon>
        <taxon>Gunneridae</taxon>
        <taxon>Pentapetalae</taxon>
        <taxon>asterids</taxon>
        <taxon>campanulids</taxon>
        <taxon>Asterales</taxon>
        <taxon>Asteraceae</taxon>
        <taxon>Asteroideae</taxon>
        <taxon>Anthemideae</taxon>
        <taxon>Artemisiinae</taxon>
        <taxon>Artemisia</taxon>
    </lineage>
</organism>
<evidence type="ECO:0000256" key="5">
    <source>
        <dbReference type="ARBA" id="ARBA00022692"/>
    </source>
</evidence>
<keyword evidence="7" id="KW-0430">Lectin</keyword>
<evidence type="ECO:0000256" key="15">
    <source>
        <dbReference type="ARBA" id="ARBA00023180"/>
    </source>
</evidence>
<evidence type="ECO:0000313" key="24">
    <source>
        <dbReference type="EMBL" id="PWA90792.1"/>
    </source>
</evidence>
<keyword evidence="2 18" id="KW-0723">Serine/threonine-protein kinase</keyword>
<keyword evidence="3" id="KW-0245">EGF-like domain</keyword>
<comment type="caution">
    <text evidence="24">The sequence shown here is derived from an EMBL/GenBank/DDBJ whole genome shotgun (WGS) entry which is preliminary data.</text>
</comment>
<dbReference type="Proteomes" id="UP000245207">
    <property type="component" value="Unassembled WGS sequence"/>
</dbReference>
<dbReference type="EMBL" id="PKPP01000600">
    <property type="protein sequence ID" value="PWA90792.1"/>
    <property type="molecule type" value="Genomic_DNA"/>
</dbReference>
<dbReference type="InterPro" id="IPR000719">
    <property type="entry name" value="Prot_kinase_dom"/>
</dbReference>
<dbReference type="InterPro" id="IPR036426">
    <property type="entry name" value="Bulb-type_lectin_dom_sf"/>
</dbReference>
<keyword evidence="15" id="KW-0325">Glycoprotein</keyword>